<sequence length="130" mass="14184">MLTICHITCYRSHQDSCRIPVGLLHKPTPPYYNLICRVVSSMNHKALHSFNSFLLLVPLHSPATLPGPAKTTLNDFSGQILWAGHSIASPVSATQRCPTLQYSKPIGPDSGTTTHPVPAELRPKPFCMGP</sequence>
<accession>A0ABD0K4R6</accession>
<reference evidence="1 2" key="1">
    <citation type="journal article" date="2023" name="Sci. Data">
        <title>Genome assembly of the Korean intertidal mud-creeper Batillaria attramentaria.</title>
        <authorList>
            <person name="Patra A.K."/>
            <person name="Ho P.T."/>
            <person name="Jun S."/>
            <person name="Lee S.J."/>
            <person name="Kim Y."/>
            <person name="Won Y.J."/>
        </authorList>
    </citation>
    <scope>NUCLEOTIDE SEQUENCE [LARGE SCALE GENOMIC DNA]</scope>
    <source>
        <strain evidence="1">Wonlab-2016</strain>
    </source>
</reference>
<keyword evidence="2" id="KW-1185">Reference proteome</keyword>
<protein>
    <submittedName>
        <fullName evidence="1">Uncharacterized protein</fullName>
    </submittedName>
</protein>
<comment type="caution">
    <text evidence="1">The sequence shown here is derived from an EMBL/GenBank/DDBJ whole genome shotgun (WGS) entry which is preliminary data.</text>
</comment>
<dbReference type="Proteomes" id="UP001519460">
    <property type="component" value="Unassembled WGS sequence"/>
</dbReference>
<dbReference type="AlphaFoldDB" id="A0ABD0K4R6"/>
<gene>
    <name evidence="1" type="ORF">BaRGS_00026746</name>
</gene>
<name>A0ABD0K4R6_9CAEN</name>
<evidence type="ECO:0000313" key="1">
    <source>
        <dbReference type="EMBL" id="KAK7482054.1"/>
    </source>
</evidence>
<organism evidence="1 2">
    <name type="scientific">Batillaria attramentaria</name>
    <dbReference type="NCBI Taxonomy" id="370345"/>
    <lineage>
        <taxon>Eukaryota</taxon>
        <taxon>Metazoa</taxon>
        <taxon>Spiralia</taxon>
        <taxon>Lophotrochozoa</taxon>
        <taxon>Mollusca</taxon>
        <taxon>Gastropoda</taxon>
        <taxon>Caenogastropoda</taxon>
        <taxon>Sorbeoconcha</taxon>
        <taxon>Cerithioidea</taxon>
        <taxon>Batillariidae</taxon>
        <taxon>Batillaria</taxon>
    </lineage>
</organism>
<evidence type="ECO:0000313" key="2">
    <source>
        <dbReference type="Proteomes" id="UP001519460"/>
    </source>
</evidence>
<proteinExistence type="predicted"/>
<dbReference type="EMBL" id="JACVVK020000252">
    <property type="protein sequence ID" value="KAK7482054.1"/>
    <property type="molecule type" value="Genomic_DNA"/>
</dbReference>